<dbReference type="SUPFAM" id="SSF50969">
    <property type="entry name" value="YVTN repeat-like/Quinoprotein amine dehydrogenase"/>
    <property type="match status" value="1"/>
</dbReference>
<dbReference type="InterPro" id="IPR001810">
    <property type="entry name" value="F-box_dom"/>
</dbReference>
<dbReference type="AlphaFoldDB" id="A0ABD3JCU4"/>
<dbReference type="SMART" id="SM00256">
    <property type="entry name" value="FBOX"/>
    <property type="match status" value="1"/>
</dbReference>
<gene>
    <name evidence="2" type="ORF">ACJRO7_030008</name>
</gene>
<dbReference type="EMBL" id="JBJKBG010000008">
    <property type="protein sequence ID" value="KAL3724930.1"/>
    <property type="molecule type" value="Genomic_DNA"/>
</dbReference>
<dbReference type="Proteomes" id="UP001634007">
    <property type="component" value="Unassembled WGS sequence"/>
</dbReference>
<dbReference type="InterPro" id="IPR050942">
    <property type="entry name" value="F-box_BR-signaling"/>
</dbReference>
<evidence type="ECO:0000313" key="3">
    <source>
        <dbReference type="Proteomes" id="UP001634007"/>
    </source>
</evidence>
<dbReference type="InterPro" id="IPR011044">
    <property type="entry name" value="Quino_amine_DH_bsu"/>
</dbReference>
<accession>A0ABD3JCU4</accession>
<evidence type="ECO:0000259" key="1">
    <source>
        <dbReference type="SMART" id="SM00256"/>
    </source>
</evidence>
<organism evidence="2 3">
    <name type="scientific">Eucalyptus globulus</name>
    <name type="common">Tasmanian blue gum</name>
    <dbReference type="NCBI Taxonomy" id="34317"/>
    <lineage>
        <taxon>Eukaryota</taxon>
        <taxon>Viridiplantae</taxon>
        <taxon>Streptophyta</taxon>
        <taxon>Embryophyta</taxon>
        <taxon>Tracheophyta</taxon>
        <taxon>Spermatophyta</taxon>
        <taxon>Magnoliopsida</taxon>
        <taxon>eudicotyledons</taxon>
        <taxon>Gunneridae</taxon>
        <taxon>Pentapetalae</taxon>
        <taxon>rosids</taxon>
        <taxon>malvids</taxon>
        <taxon>Myrtales</taxon>
        <taxon>Myrtaceae</taxon>
        <taxon>Myrtoideae</taxon>
        <taxon>Eucalypteae</taxon>
        <taxon>Eucalyptus</taxon>
    </lineage>
</organism>
<name>A0ABD3JCU4_EUCGL</name>
<dbReference type="CDD" id="cd09917">
    <property type="entry name" value="F-box_SF"/>
    <property type="match status" value="1"/>
</dbReference>
<sequence>MVRNWADLPQELLELCSRHLCPKDLWAFRAVCQSWRSAPLKERSNVPWMMLEDHHETQWREFFCLSCQWVHRVLMPEAKGKTCFSSRGWVFTLGRDWELYMLKNPMSRHNYIIKLPKLKFPDVEVLPRYDNFSAKFVLSASPTTSLDYMVMVIYGWGGRLGLWKPGDEEWTAVNFPSPTHNICDLIFYKGCFVAVDCQGSILRCDVNGPTPFETQVIFRMPRRLMHWEHPDLVQPTTGHRLLMTGAYLVQSPTGSLLFVSRWEEREPAQTFQFQVFEIDLNTQTYTEVKSLENTSLFLGSNSSFYLEANEKHHIKPNCIYFADDSWPRLSEEGGGRDMGIYHIEDCTTELYFMAMAYDHYSLPLWIEPSF</sequence>
<dbReference type="Pfam" id="PF00646">
    <property type="entry name" value="F-box"/>
    <property type="match status" value="1"/>
</dbReference>
<proteinExistence type="predicted"/>
<dbReference type="InterPro" id="IPR036047">
    <property type="entry name" value="F-box-like_dom_sf"/>
</dbReference>
<dbReference type="InterPro" id="IPR005174">
    <property type="entry name" value="KIB1-4_b-propeller"/>
</dbReference>
<keyword evidence="3" id="KW-1185">Reference proteome</keyword>
<comment type="caution">
    <text evidence="2">The sequence shown here is derived from an EMBL/GenBank/DDBJ whole genome shotgun (WGS) entry which is preliminary data.</text>
</comment>
<dbReference type="PANTHER" id="PTHR44259:SF65">
    <property type="entry name" value="F-BOX DOMAIN-CONTAINING PROTEIN"/>
    <property type="match status" value="1"/>
</dbReference>
<dbReference type="Pfam" id="PF03478">
    <property type="entry name" value="Beta-prop_KIB1-4"/>
    <property type="match status" value="1"/>
</dbReference>
<dbReference type="EMBL" id="JBJKBG010000008">
    <property type="protein sequence ID" value="KAL3724931.1"/>
    <property type="molecule type" value="Genomic_DNA"/>
</dbReference>
<dbReference type="Gene3D" id="1.20.1280.50">
    <property type="match status" value="1"/>
</dbReference>
<dbReference type="PANTHER" id="PTHR44259">
    <property type="entry name" value="OS07G0183000 PROTEIN-RELATED"/>
    <property type="match status" value="1"/>
</dbReference>
<dbReference type="SUPFAM" id="SSF81383">
    <property type="entry name" value="F-box domain"/>
    <property type="match status" value="1"/>
</dbReference>
<feature type="domain" description="F-box" evidence="1">
    <location>
        <begin position="8"/>
        <end position="48"/>
    </location>
</feature>
<protein>
    <recommendedName>
        <fullName evidence="1">F-box domain-containing protein</fullName>
    </recommendedName>
</protein>
<evidence type="ECO:0000313" key="2">
    <source>
        <dbReference type="EMBL" id="KAL3724930.1"/>
    </source>
</evidence>
<reference evidence="2 3" key="1">
    <citation type="submission" date="2024-11" db="EMBL/GenBank/DDBJ databases">
        <title>Chromosome-level genome assembly of Eucalyptus globulus Labill. provides insights into its genome evolution.</title>
        <authorList>
            <person name="Li X."/>
        </authorList>
    </citation>
    <scope>NUCLEOTIDE SEQUENCE [LARGE SCALE GENOMIC DNA]</scope>
    <source>
        <strain evidence="2">CL2024</strain>
        <tissue evidence="2">Fresh tender leaves</tissue>
    </source>
</reference>